<feature type="transmembrane region" description="Helical" evidence="7">
    <location>
        <begin position="20"/>
        <end position="40"/>
    </location>
</feature>
<keyword evidence="5 7" id="KW-1133">Transmembrane helix</keyword>
<protein>
    <submittedName>
        <fullName evidence="9">Flagellar biosynthetic protein FliQ</fullName>
    </submittedName>
</protein>
<comment type="caution">
    <text evidence="9">The sequence shown here is derived from an EMBL/GenBank/DDBJ whole genome shotgun (WGS) entry which is preliminary data.</text>
</comment>
<evidence type="ECO:0000256" key="3">
    <source>
        <dbReference type="ARBA" id="ARBA00022475"/>
    </source>
</evidence>
<dbReference type="PANTHER" id="PTHR34040:SF2">
    <property type="entry name" value="FLAGELLAR BIOSYNTHETIC PROTEIN FLIQ"/>
    <property type="match status" value="1"/>
</dbReference>
<evidence type="ECO:0000256" key="6">
    <source>
        <dbReference type="ARBA" id="ARBA00023136"/>
    </source>
</evidence>
<keyword evidence="3" id="KW-1003">Cell membrane</keyword>
<dbReference type="Proteomes" id="UP000523431">
    <property type="component" value="Unassembled WGS sequence"/>
</dbReference>
<sequence length="89" mass="9438">MGEDQVAAEIGMSVMATLALAGPILGLAALLGLIIAIFQAATQIQEQTIAQIVKIFVISITLLLFGRVLATPLIEHSVHILNDFPTMVQ</sequence>
<keyword evidence="4 7" id="KW-0812">Transmembrane</keyword>
<evidence type="ECO:0000256" key="1">
    <source>
        <dbReference type="ARBA" id="ARBA00004651"/>
    </source>
</evidence>
<dbReference type="EMBL" id="JACIHU010000018">
    <property type="protein sequence ID" value="MBB4483299.1"/>
    <property type="molecule type" value="Genomic_DNA"/>
</dbReference>
<dbReference type="RefSeq" id="WP_183844438.1">
    <property type="nucleotide sequence ID" value="NZ_JACIHU010000018.1"/>
</dbReference>
<name>A0A7W6ZN61_RHIET</name>
<keyword evidence="9" id="KW-0282">Flagellum</keyword>
<evidence type="ECO:0000256" key="5">
    <source>
        <dbReference type="ARBA" id="ARBA00022989"/>
    </source>
</evidence>
<dbReference type="PRINTS" id="PR00952">
    <property type="entry name" value="TYPE3IMQPROT"/>
</dbReference>
<evidence type="ECO:0000256" key="4">
    <source>
        <dbReference type="ARBA" id="ARBA00022692"/>
    </source>
</evidence>
<dbReference type="InterPro" id="IPR002191">
    <property type="entry name" value="Bac_export_3"/>
</dbReference>
<dbReference type="Proteomes" id="UP000557344">
    <property type="component" value="Unassembled WGS sequence"/>
</dbReference>
<gene>
    <name evidence="8" type="ORF">GGE46_005920</name>
    <name evidence="9" type="ORF">GGE57_005917</name>
</gene>
<evidence type="ECO:0000313" key="10">
    <source>
        <dbReference type="Proteomes" id="UP000523431"/>
    </source>
</evidence>
<comment type="subcellular location">
    <subcellularLocation>
        <location evidence="1">Cell membrane</location>
        <topology evidence="1">Multi-pass membrane protein</topology>
    </subcellularLocation>
</comment>
<evidence type="ECO:0000313" key="9">
    <source>
        <dbReference type="EMBL" id="MBB4539128.1"/>
    </source>
</evidence>
<evidence type="ECO:0000313" key="11">
    <source>
        <dbReference type="Proteomes" id="UP000557344"/>
    </source>
</evidence>
<dbReference type="GO" id="GO:0005886">
    <property type="term" value="C:plasma membrane"/>
    <property type="evidence" value="ECO:0007669"/>
    <property type="project" value="UniProtKB-SubCell"/>
</dbReference>
<accession>A0A7W6ZN61</accession>
<dbReference type="PANTHER" id="PTHR34040">
    <property type="entry name" value="FLAGELLAR BIOSYNTHETIC PROTEIN FLIQ"/>
    <property type="match status" value="1"/>
</dbReference>
<keyword evidence="9" id="KW-0969">Cilium</keyword>
<keyword evidence="6 7" id="KW-0472">Membrane</keyword>
<reference evidence="10 11" key="1">
    <citation type="submission" date="2020-08" db="EMBL/GenBank/DDBJ databases">
        <title>Genomic Encyclopedia of Type Strains, Phase IV (KMG-V): Genome sequencing to study the core and pangenomes of soil and plant-associated prokaryotes.</title>
        <authorList>
            <person name="Whitman W."/>
        </authorList>
    </citation>
    <scope>NUCLEOTIDE SEQUENCE [LARGE SCALE GENOMIC DNA]</scope>
    <source>
        <strain evidence="8 11">SEMIA 471</strain>
        <strain evidence="9 10">SEMIA 489</strain>
    </source>
</reference>
<keyword evidence="9" id="KW-0966">Cell projection</keyword>
<evidence type="ECO:0000256" key="7">
    <source>
        <dbReference type="SAM" id="Phobius"/>
    </source>
</evidence>
<evidence type="ECO:0000313" key="8">
    <source>
        <dbReference type="EMBL" id="MBB4483299.1"/>
    </source>
</evidence>
<dbReference type="GO" id="GO:0009306">
    <property type="term" value="P:protein secretion"/>
    <property type="evidence" value="ECO:0007669"/>
    <property type="project" value="InterPro"/>
</dbReference>
<comment type="similarity">
    <text evidence="2">Belongs to the FliQ/MopD/SpaQ family.</text>
</comment>
<evidence type="ECO:0000256" key="2">
    <source>
        <dbReference type="ARBA" id="ARBA00006156"/>
    </source>
</evidence>
<dbReference type="AlphaFoldDB" id="A0A7W6ZN61"/>
<proteinExistence type="inferred from homology"/>
<dbReference type="Pfam" id="PF01313">
    <property type="entry name" value="Bac_export_3"/>
    <property type="match status" value="1"/>
</dbReference>
<organism evidence="9 10">
    <name type="scientific">Rhizobium etli</name>
    <dbReference type="NCBI Taxonomy" id="29449"/>
    <lineage>
        <taxon>Bacteria</taxon>
        <taxon>Pseudomonadati</taxon>
        <taxon>Pseudomonadota</taxon>
        <taxon>Alphaproteobacteria</taxon>
        <taxon>Hyphomicrobiales</taxon>
        <taxon>Rhizobiaceae</taxon>
        <taxon>Rhizobium/Agrobacterium group</taxon>
        <taxon>Rhizobium</taxon>
    </lineage>
</organism>
<dbReference type="EMBL" id="JACIID010000018">
    <property type="protein sequence ID" value="MBB4539128.1"/>
    <property type="molecule type" value="Genomic_DNA"/>
</dbReference>
<feature type="transmembrane region" description="Helical" evidence="7">
    <location>
        <begin position="52"/>
        <end position="74"/>
    </location>
</feature>